<evidence type="ECO:0000313" key="7">
    <source>
        <dbReference type="EMBL" id="KAL0869226.1"/>
    </source>
</evidence>
<keyword evidence="2" id="KW-0479">Metal-binding</keyword>
<evidence type="ECO:0000256" key="3">
    <source>
        <dbReference type="ARBA" id="ARBA00022771"/>
    </source>
</evidence>
<dbReference type="Pfam" id="PF25569">
    <property type="entry name" value="TPR_ZFYVE26"/>
    <property type="match status" value="1"/>
</dbReference>
<sequence>MKEEELQYMLHLLDDLSEDILEEIIKFYDDTEESKQQADLSNRTLDFLKQSLKNNPVTTSTILNYIQDHSKNELNTNKIQTIYLQVLKNELADNNCSDKLISLISLVRWKENFLSQFIQQILTPLCEDSFRQYRKQILLSLIPHGKPQLLCICSEAMQKNEPQKEFKLTPEYMLELCYQDKTHWLLKAAEVYKHQLHDMENVTFKINNFTKQILIMVLIDLTNSAKTYDLSSLVHQLTNIFSILDTYTTSDEQLQFYLTEIKRELTVIKFCLENNCKIMTTSIFSQVLQQSALTVISQVCRLSKVDRYKVSRLLNTNIDFMNELTTLSDKSNVVTQSESVNWDVLTYNSYCAITKIIDVVLNSSEGVEDPQETTSCLEEIKRLVLSIQPLQYCVEVIENIFSCLFLRYEYFSCYEHNQEFPCGTHSECSYFYSKKQSKGLKSPNTNNAGFMCNALTTQIVLNTLKLCLGKLEADYKLDEMDHSVTTRFRNLVRVVNHSIWKLQLVSTLSPETNPLQLKLCLDYVEVDDSSEDDEREFEFKALRKKPRPRKKYNHSKHDPDQIMLSSTISANDDAVLSTKSNSIDFISVMLAKPNCLVALALYNNDFSKANQILEMFDLADSEIATEVTFTEQLRHLVAKIKNIIYYRDDTRYPTKELSALSVVSTEVMGLVEGFLASNRAPNSFDIIELAARHPHLQLYNHQNAPFINAVDILLSSGLNREITYGLINVVERKLAEVRNSTDVAAVKKNNYIRFVEDIASVTFEIFGNTEKSFNFVDNICGLITDCRIPIKHKEFCKLNQLSKELRQSCDDLAVVVNSKECTELDQNLLQKYHQIYMNVVAASDKDLCNIGDVSRHGNRKTRIPYLRMCYMYCKTVSQLEQEENRSTEAVVETPYFSVLERQLHDIFGNMINNKEIPVTNLEPICKKLNVNLIPKLILNFCPSITLTGPHKEASEVNFNSLLQAVYDFRNPEENLFLDPITNFAPLPRSPDPQCLTYVVLHNWVLAHIIKKIHISPNENTLQQSMDARTKALNNYMELERFNCNKVLFGGNKYLASLHTTIDLDKLFVYMPQLISSGKILKCLNIIDSLSERQQMCSANLTNLRDLILFKLATNPKIGNNWKYCQYLKCPELKVDLILNNLSSWPAEGAIEVLDYLRFLLNQELLEEGLYEKCTDWMVKIPLYDQISSIMGVNHWYDIYEKSVENPENVIEVLLDSQQFKLCLEWADVHEVSENMKNLIVMNLLRQLFEYTNQATPDFISELLARLPMNQAMDLIQEEMSKVRNVEILQVCIDFISENSFDWKSFENIKIGLQIMVEIDVNIRHLFWDLIEKPLLMIEQFLMNAKLDMLATIINKISPNLKKDPSGDNLYYNIKTIESLVISRNAVDALLRFYAEKALDMKNPRNVCAAPPKPSDDSLLQSIDSINIEAASRPFVMPEQVPSKEQWAEDYSTDRCMLCRTSIFSMIIRRHHCRRCGRLVCHACSRHRMQVPSYPSGVKFRVCDDCYTQTMSKKSSSDNDNLMMSSNSDSAASGITCMDWCLSTNPGRNEAVRAEFSYEFTPNVTLCLTIMKMHSINLDYPRFLLDRSDEVARELSGGGDARLLVRARRSLLLAAAELYSRTPQEKSISRLAETGAAHATRCLAHADAMATLVKHQAHHLIPQQGAHPSQIVRSLLEAEKWELALEIATKSGLPRNSVLAAWGKACLKAGCFKQARDKFAHCFKSAVNVCVEVTEECEYGREASESQFMNRRLHNLRYSERSSSMSSVQSDGRPRANPPLLNEIISMLEDMNYPVNQQLLSKAETIKTTNEKLTSLNVSKKKIQLTEPALNIMHTLASVKKIKQGDYSDFQTAVIQPKKSLAQGLLRRNNNHTETKSEQYHRKLDPFFYKECVYYLSNYGSHVANIAFYMKHSNMTEVITYCYDNMVEKETFTDCVYMECLKKDRVNELLKAMSDMDSTLEMWSEYIMHICRTLEMSKRLDALYALQCGSGQHARASATCALLYSRPIARSPAPFAALQLRQHHLNAALHHLGQCVPVASKVNDPKTFQFHLDKATIDNLMTTMTRQIELTKYLAACEASGRLTERVLNEVIPAARREDTNDFRPVTLFGSNTDKIRLVAVVLATGQSIEAGFDLAFKIITEHKLDSMNIYTHVAKYLVQADRFMEVKTLAKCIRISKETAANLMSDQVLEAGVGAVVARCEARGQLHDEQAEILIADIHSVTIKISCYLVCRNVSSAYILAARADRTNDLRRVLHEAERLGHDQVRNACLKRLTSKNVV</sequence>
<dbReference type="SUPFAM" id="SSF57903">
    <property type="entry name" value="FYVE/PHD zinc finger"/>
    <property type="match status" value="1"/>
</dbReference>
<evidence type="ECO:0000256" key="2">
    <source>
        <dbReference type="ARBA" id="ARBA00022723"/>
    </source>
</evidence>
<gene>
    <name evidence="7" type="ORF">ABMA27_007501</name>
</gene>
<keyword evidence="3 5" id="KW-0863">Zinc-finger</keyword>
<dbReference type="InterPro" id="IPR011011">
    <property type="entry name" value="Znf_FYVE_PHD"/>
</dbReference>
<proteinExistence type="predicted"/>
<dbReference type="PROSITE" id="PS50178">
    <property type="entry name" value="ZF_FYVE"/>
    <property type="match status" value="1"/>
</dbReference>
<dbReference type="PANTHER" id="PTHR46591">
    <property type="entry name" value="ZINC FINGER FYVE DOMAIN-CONTAINING PROTEIN 26"/>
    <property type="match status" value="1"/>
</dbReference>
<keyword evidence="4" id="KW-0862">Zinc</keyword>
<keyword evidence="1" id="KW-0597">Phosphoprotein</keyword>
<dbReference type="InterPro" id="IPR017455">
    <property type="entry name" value="Znf_FYVE-rel"/>
</dbReference>
<dbReference type="Gene3D" id="3.30.40.10">
    <property type="entry name" value="Zinc/RING finger domain, C3HC4 (zinc finger)"/>
    <property type="match status" value="1"/>
</dbReference>
<name>A0ABR3HFM6_LOXSC</name>
<protein>
    <recommendedName>
        <fullName evidence="6">FYVE-type domain-containing protein</fullName>
    </recommendedName>
</protein>
<evidence type="ECO:0000259" key="6">
    <source>
        <dbReference type="PROSITE" id="PS50178"/>
    </source>
</evidence>
<keyword evidence="8" id="KW-1185">Reference proteome</keyword>
<feature type="domain" description="FYVE-type" evidence="6">
    <location>
        <begin position="1449"/>
        <end position="1510"/>
    </location>
</feature>
<evidence type="ECO:0000313" key="8">
    <source>
        <dbReference type="Proteomes" id="UP001549920"/>
    </source>
</evidence>
<organism evidence="7 8">
    <name type="scientific">Loxostege sticticalis</name>
    <name type="common">Beet webworm moth</name>
    <dbReference type="NCBI Taxonomy" id="481309"/>
    <lineage>
        <taxon>Eukaryota</taxon>
        <taxon>Metazoa</taxon>
        <taxon>Ecdysozoa</taxon>
        <taxon>Arthropoda</taxon>
        <taxon>Hexapoda</taxon>
        <taxon>Insecta</taxon>
        <taxon>Pterygota</taxon>
        <taxon>Neoptera</taxon>
        <taxon>Endopterygota</taxon>
        <taxon>Lepidoptera</taxon>
        <taxon>Glossata</taxon>
        <taxon>Ditrysia</taxon>
        <taxon>Pyraloidea</taxon>
        <taxon>Crambidae</taxon>
        <taxon>Pyraustinae</taxon>
        <taxon>Loxostege</taxon>
    </lineage>
</organism>
<evidence type="ECO:0000256" key="5">
    <source>
        <dbReference type="PROSITE-ProRule" id="PRU00091"/>
    </source>
</evidence>
<dbReference type="Proteomes" id="UP001549920">
    <property type="component" value="Unassembled WGS sequence"/>
</dbReference>
<comment type="caution">
    <text evidence="7">The sequence shown here is derived from an EMBL/GenBank/DDBJ whole genome shotgun (WGS) entry which is preliminary data.</text>
</comment>
<evidence type="ECO:0000256" key="4">
    <source>
        <dbReference type="ARBA" id="ARBA00022833"/>
    </source>
</evidence>
<dbReference type="InterPro" id="IPR028730">
    <property type="entry name" value="ZFYVE26"/>
</dbReference>
<evidence type="ECO:0000256" key="1">
    <source>
        <dbReference type="ARBA" id="ARBA00022553"/>
    </source>
</evidence>
<dbReference type="PANTHER" id="PTHR46591:SF1">
    <property type="entry name" value="ZINC FINGER FYVE DOMAIN-CONTAINING PROTEIN 26"/>
    <property type="match status" value="1"/>
</dbReference>
<accession>A0ABR3HFM6</accession>
<dbReference type="SMART" id="SM00064">
    <property type="entry name" value="FYVE"/>
    <property type="match status" value="1"/>
</dbReference>
<dbReference type="InterPro" id="IPR057946">
    <property type="entry name" value="TPR_ZFYVE26"/>
</dbReference>
<dbReference type="Pfam" id="PF01363">
    <property type="entry name" value="FYVE"/>
    <property type="match status" value="1"/>
</dbReference>
<dbReference type="InterPro" id="IPR000306">
    <property type="entry name" value="Znf_FYVE"/>
</dbReference>
<dbReference type="EMBL" id="JBEUOH010000020">
    <property type="protein sequence ID" value="KAL0869226.1"/>
    <property type="molecule type" value="Genomic_DNA"/>
</dbReference>
<dbReference type="InterPro" id="IPR013083">
    <property type="entry name" value="Znf_RING/FYVE/PHD"/>
</dbReference>
<reference evidence="7 8" key="1">
    <citation type="submission" date="2024-06" db="EMBL/GenBank/DDBJ databases">
        <title>A chromosome-level genome assembly of beet webworm, Loxostege sticticalis.</title>
        <authorList>
            <person name="Zhang Y."/>
        </authorList>
    </citation>
    <scope>NUCLEOTIDE SEQUENCE [LARGE SCALE GENOMIC DNA]</scope>
    <source>
        <strain evidence="7">AQ026</strain>
        <tissue evidence="7">Whole body</tissue>
    </source>
</reference>